<proteinExistence type="predicted"/>
<evidence type="ECO:0000256" key="1">
    <source>
        <dbReference type="SAM" id="MobiDB-lite"/>
    </source>
</evidence>
<feature type="compositionally biased region" description="Basic and acidic residues" evidence="1">
    <location>
        <begin position="1"/>
        <end position="10"/>
    </location>
</feature>
<reference evidence="3 4" key="1">
    <citation type="submission" date="2018-06" db="EMBL/GenBank/DDBJ databases">
        <title>Streptomyces reniochalinae sp. nov. and Streptomyces diacarnus sp. nov. from marine sponges.</title>
        <authorList>
            <person name="Li L."/>
        </authorList>
    </citation>
    <scope>NUCLEOTIDE SEQUENCE [LARGE SCALE GENOMIC DNA]</scope>
    <source>
        <strain evidence="3 4">LHW51701</strain>
    </source>
</reference>
<gene>
    <name evidence="3" type="ORF">DTL70_27185</name>
</gene>
<organism evidence="3 4">
    <name type="scientific">Streptomyces diacarni</name>
    <dbReference type="NCBI Taxonomy" id="2800381"/>
    <lineage>
        <taxon>Bacteria</taxon>
        <taxon>Bacillati</taxon>
        <taxon>Actinomycetota</taxon>
        <taxon>Actinomycetes</taxon>
        <taxon>Kitasatosporales</taxon>
        <taxon>Streptomycetaceae</taxon>
        <taxon>Streptomyces</taxon>
    </lineage>
</organism>
<dbReference type="RefSeq" id="WP_114024659.1">
    <property type="nucleotide sequence ID" value="NZ_QOIN01000054.1"/>
</dbReference>
<dbReference type="Proteomes" id="UP000252914">
    <property type="component" value="Unassembled WGS sequence"/>
</dbReference>
<dbReference type="AlphaFoldDB" id="A0A367EI23"/>
<feature type="region of interest" description="Disordered" evidence="1">
    <location>
        <begin position="1"/>
        <end position="50"/>
    </location>
</feature>
<dbReference type="Pfam" id="PF14028">
    <property type="entry name" value="Lant_dehydr_C"/>
    <property type="match status" value="1"/>
</dbReference>
<comment type="caution">
    <text evidence="3">The sequence shown here is derived from an EMBL/GenBank/DDBJ whole genome shotgun (WGS) entry which is preliminary data.</text>
</comment>
<dbReference type="InterPro" id="IPR023809">
    <property type="entry name" value="Thiopep_bacteriocin_synth_dom"/>
</dbReference>
<evidence type="ECO:0000313" key="3">
    <source>
        <dbReference type="EMBL" id="RCG17746.1"/>
    </source>
</evidence>
<dbReference type="EMBL" id="QOIN01000054">
    <property type="protein sequence ID" value="RCG17746.1"/>
    <property type="molecule type" value="Genomic_DNA"/>
</dbReference>
<accession>A0A367EI23</accession>
<sequence>MTESVPERLPQRATAHTGESGGRGGPTGHEAPTRQNRRVTPLNIDDRSPTELRPGQWLSVHVYYSADRDPLLSDCVRPLFARLRRERLARSCYFLRHWLEGAHLRLRIQPAGLATVPDLTRVIEEDVGAYLHRHPAVHDPRTELSDTLYRERFHLEFSEDQWNARYGPDATRMPRRPDNTLAYVDYEPELARYRGPEGVALAEWHAQHSSDLVLGLLASAGTRSGSARLGTAAQLMAALALSVLRDTDRAVTFFDDRMAAWRTLFHERYSSYDAAYQRMAGPLGDKMTALCAGILDGQPERLPGHVRRWAAHGDALRTRIDGAARRGELVSDTGCGTTRPVGPDAARNVLLALFTHMLCNRLGVTASSEDYLASMLRRALAERG</sequence>
<evidence type="ECO:0000313" key="4">
    <source>
        <dbReference type="Proteomes" id="UP000252914"/>
    </source>
</evidence>
<feature type="domain" description="Thiopeptide-type bacteriocin biosynthesis" evidence="2">
    <location>
        <begin position="57"/>
        <end position="380"/>
    </location>
</feature>
<evidence type="ECO:0000259" key="2">
    <source>
        <dbReference type="Pfam" id="PF14028"/>
    </source>
</evidence>
<name>A0A367EI23_9ACTN</name>
<protein>
    <recommendedName>
        <fullName evidence="2">Thiopeptide-type bacteriocin biosynthesis domain-containing protein</fullName>
    </recommendedName>
</protein>
<keyword evidence="4" id="KW-1185">Reference proteome</keyword>